<evidence type="ECO:0000256" key="1">
    <source>
        <dbReference type="ARBA" id="ARBA00004651"/>
    </source>
</evidence>
<feature type="transmembrane region" description="Helical" evidence="7">
    <location>
        <begin position="31"/>
        <end position="51"/>
    </location>
</feature>
<dbReference type="InterPro" id="IPR006685">
    <property type="entry name" value="MscS_channel_2nd"/>
</dbReference>
<keyword evidence="11" id="KW-1185">Reference proteome</keyword>
<accession>A0ABN1MD31</accession>
<evidence type="ECO:0000259" key="9">
    <source>
        <dbReference type="Pfam" id="PF21082"/>
    </source>
</evidence>
<dbReference type="SUPFAM" id="SSF82861">
    <property type="entry name" value="Mechanosensitive channel protein MscS (YggB), transmembrane region"/>
    <property type="match status" value="1"/>
</dbReference>
<dbReference type="Gene3D" id="2.30.30.60">
    <property type="match status" value="1"/>
</dbReference>
<dbReference type="RefSeq" id="WP_343762467.1">
    <property type="nucleotide sequence ID" value="NZ_BAAAFG010000001.1"/>
</dbReference>
<keyword evidence="5 7" id="KW-1133">Transmembrane helix</keyword>
<dbReference type="Pfam" id="PF21082">
    <property type="entry name" value="MS_channel_3rd"/>
    <property type="match status" value="1"/>
</dbReference>
<feature type="transmembrane region" description="Helical" evidence="7">
    <location>
        <begin position="101"/>
        <end position="129"/>
    </location>
</feature>
<dbReference type="InterPro" id="IPR045275">
    <property type="entry name" value="MscS_archaea/bacteria_type"/>
</dbReference>
<keyword evidence="6 7" id="KW-0472">Membrane</keyword>
<sequence>MIMLQNLDVPSVTKKATDRIDSWIDAIVTNLPNFAIGLIFLIVSYFLSKWIYRGVLKLAKKKVDQVSIARLIARTASTIIVIAGIILALSVMNLSGTIKSLLAGAGISGLVIGLAMQGALANTISGIALSFRKRIRIGDWVETTGFAGEVLEINLSNFVLKEVDNNIVIIPNKTIIDNPLKNYALTTKMRVLLDCGVGYESDLEQVEKLSRQTIVDTFDHIDSPDDVEFYFTEFGGSSINFTIRYWIDSENALEKFRAKSKGIIELKKTFDRENINIPFPIRTLQFDNKLSLNGTMKQTEETENKQKQSN</sequence>
<comment type="caution">
    <text evidence="10">The sequence shown here is derived from an EMBL/GenBank/DDBJ whole genome shotgun (WGS) entry which is preliminary data.</text>
</comment>
<dbReference type="PANTHER" id="PTHR30221">
    <property type="entry name" value="SMALL-CONDUCTANCE MECHANOSENSITIVE CHANNEL"/>
    <property type="match status" value="1"/>
</dbReference>
<proteinExistence type="inferred from homology"/>
<dbReference type="Proteomes" id="UP001500507">
    <property type="component" value="Unassembled WGS sequence"/>
</dbReference>
<keyword evidence="4 7" id="KW-0812">Transmembrane</keyword>
<evidence type="ECO:0000256" key="2">
    <source>
        <dbReference type="ARBA" id="ARBA00008017"/>
    </source>
</evidence>
<evidence type="ECO:0000259" key="8">
    <source>
        <dbReference type="Pfam" id="PF00924"/>
    </source>
</evidence>
<dbReference type="InterPro" id="IPR011066">
    <property type="entry name" value="MscS_channel_C_sf"/>
</dbReference>
<comment type="subcellular location">
    <subcellularLocation>
        <location evidence="1">Cell membrane</location>
        <topology evidence="1">Multi-pass membrane protein</topology>
    </subcellularLocation>
</comment>
<protein>
    <submittedName>
        <fullName evidence="10">Mechanosensitive ion channel family protein</fullName>
    </submittedName>
</protein>
<evidence type="ECO:0000256" key="5">
    <source>
        <dbReference type="ARBA" id="ARBA00022989"/>
    </source>
</evidence>
<dbReference type="EMBL" id="BAAAFG010000001">
    <property type="protein sequence ID" value="GAA0870978.1"/>
    <property type="molecule type" value="Genomic_DNA"/>
</dbReference>
<evidence type="ECO:0000256" key="6">
    <source>
        <dbReference type="ARBA" id="ARBA00023136"/>
    </source>
</evidence>
<dbReference type="InterPro" id="IPR011014">
    <property type="entry name" value="MscS_channel_TM-2"/>
</dbReference>
<evidence type="ECO:0000256" key="3">
    <source>
        <dbReference type="ARBA" id="ARBA00022475"/>
    </source>
</evidence>
<dbReference type="Gene3D" id="1.10.287.1260">
    <property type="match status" value="1"/>
</dbReference>
<dbReference type="Gene3D" id="3.30.70.100">
    <property type="match status" value="1"/>
</dbReference>
<name>A0ABN1MD31_9FLAO</name>
<feature type="transmembrane region" description="Helical" evidence="7">
    <location>
        <begin position="71"/>
        <end position="95"/>
    </location>
</feature>
<dbReference type="SUPFAM" id="SSF82689">
    <property type="entry name" value="Mechanosensitive channel protein MscS (YggB), C-terminal domain"/>
    <property type="match status" value="1"/>
</dbReference>
<feature type="domain" description="Mechanosensitive ion channel MscS" evidence="8">
    <location>
        <begin position="120"/>
        <end position="183"/>
    </location>
</feature>
<dbReference type="SUPFAM" id="SSF50182">
    <property type="entry name" value="Sm-like ribonucleoproteins"/>
    <property type="match status" value="1"/>
</dbReference>
<dbReference type="PANTHER" id="PTHR30221:SF1">
    <property type="entry name" value="SMALL-CONDUCTANCE MECHANOSENSITIVE CHANNEL"/>
    <property type="match status" value="1"/>
</dbReference>
<dbReference type="InterPro" id="IPR023408">
    <property type="entry name" value="MscS_beta-dom_sf"/>
</dbReference>
<dbReference type="Pfam" id="PF00924">
    <property type="entry name" value="MS_channel_2nd"/>
    <property type="match status" value="1"/>
</dbReference>
<feature type="domain" description="Mechanosensitive ion channel MscS C-terminal" evidence="9">
    <location>
        <begin position="192"/>
        <end position="277"/>
    </location>
</feature>
<dbReference type="InterPro" id="IPR010920">
    <property type="entry name" value="LSM_dom_sf"/>
</dbReference>
<evidence type="ECO:0000313" key="10">
    <source>
        <dbReference type="EMBL" id="GAA0870978.1"/>
    </source>
</evidence>
<keyword evidence="3" id="KW-1003">Cell membrane</keyword>
<evidence type="ECO:0000256" key="7">
    <source>
        <dbReference type="SAM" id="Phobius"/>
    </source>
</evidence>
<gene>
    <name evidence="10" type="ORF">GCM10009117_01230</name>
</gene>
<evidence type="ECO:0000313" key="11">
    <source>
        <dbReference type="Proteomes" id="UP001500507"/>
    </source>
</evidence>
<evidence type="ECO:0000256" key="4">
    <source>
        <dbReference type="ARBA" id="ARBA00022692"/>
    </source>
</evidence>
<reference evidence="10 11" key="1">
    <citation type="journal article" date="2019" name="Int. J. Syst. Evol. Microbiol.">
        <title>The Global Catalogue of Microorganisms (GCM) 10K type strain sequencing project: providing services to taxonomists for standard genome sequencing and annotation.</title>
        <authorList>
            <consortium name="The Broad Institute Genomics Platform"/>
            <consortium name="The Broad Institute Genome Sequencing Center for Infectious Disease"/>
            <person name="Wu L."/>
            <person name="Ma J."/>
        </authorList>
    </citation>
    <scope>NUCLEOTIDE SEQUENCE [LARGE SCALE GENOMIC DNA]</scope>
    <source>
        <strain evidence="10 11">JCM 16082</strain>
    </source>
</reference>
<dbReference type="InterPro" id="IPR049278">
    <property type="entry name" value="MS_channel_C"/>
</dbReference>
<organism evidence="10 11">
    <name type="scientific">Gangjinia marincola</name>
    <dbReference type="NCBI Taxonomy" id="578463"/>
    <lineage>
        <taxon>Bacteria</taxon>
        <taxon>Pseudomonadati</taxon>
        <taxon>Bacteroidota</taxon>
        <taxon>Flavobacteriia</taxon>
        <taxon>Flavobacteriales</taxon>
        <taxon>Flavobacteriaceae</taxon>
        <taxon>Gangjinia</taxon>
    </lineage>
</organism>
<comment type="similarity">
    <text evidence="2">Belongs to the MscS (TC 1.A.23) family.</text>
</comment>